<dbReference type="GO" id="GO:0005886">
    <property type="term" value="C:plasma membrane"/>
    <property type="evidence" value="ECO:0007669"/>
    <property type="project" value="UniProtKB-SubCell"/>
</dbReference>
<feature type="transmembrane region" description="Helical" evidence="6">
    <location>
        <begin position="70"/>
        <end position="93"/>
    </location>
</feature>
<protein>
    <submittedName>
        <fullName evidence="7">Amino acid transporter</fullName>
    </submittedName>
</protein>
<feature type="transmembrane region" description="Helical" evidence="6">
    <location>
        <begin position="456"/>
        <end position="473"/>
    </location>
</feature>
<evidence type="ECO:0000256" key="6">
    <source>
        <dbReference type="SAM" id="Phobius"/>
    </source>
</evidence>
<dbReference type="InterPro" id="IPR002293">
    <property type="entry name" value="AA/rel_permease1"/>
</dbReference>
<keyword evidence="5 6" id="KW-0472">Membrane</keyword>
<evidence type="ECO:0000313" key="8">
    <source>
        <dbReference type="Proteomes" id="UP000242930"/>
    </source>
</evidence>
<feature type="transmembrane region" description="Helical" evidence="6">
    <location>
        <begin position="43"/>
        <end position="64"/>
    </location>
</feature>
<evidence type="ECO:0000256" key="4">
    <source>
        <dbReference type="ARBA" id="ARBA00022989"/>
    </source>
</evidence>
<dbReference type="EMBL" id="FNZE01000003">
    <property type="protein sequence ID" value="SEI90728.1"/>
    <property type="molecule type" value="Genomic_DNA"/>
</dbReference>
<dbReference type="GO" id="GO:0022857">
    <property type="term" value="F:transmembrane transporter activity"/>
    <property type="evidence" value="ECO:0007669"/>
    <property type="project" value="InterPro"/>
</dbReference>
<feature type="transmembrane region" description="Helical" evidence="6">
    <location>
        <begin position="393"/>
        <end position="412"/>
    </location>
</feature>
<keyword evidence="8" id="KW-1185">Reference proteome</keyword>
<evidence type="ECO:0000256" key="2">
    <source>
        <dbReference type="ARBA" id="ARBA00022475"/>
    </source>
</evidence>
<proteinExistence type="predicted"/>
<feature type="transmembrane region" description="Helical" evidence="6">
    <location>
        <begin position="114"/>
        <end position="142"/>
    </location>
</feature>
<dbReference type="PANTHER" id="PTHR42770">
    <property type="entry name" value="AMINO ACID TRANSPORTER-RELATED"/>
    <property type="match status" value="1"/>
</dbReference>
<feature type="transmembrane region" description="Helical" evidence="6">
    <location>
        <begin position="311"/>
        <end position="332"/>
    </location>
</feature>
<dbReference type="STRING" id="915471.SAMN05216201_10367"/>
<keyword evidence="3 6" id="KW-0812">Transmembrane</keyword>
<feature type="transmembrane region" description="Helical" evidence="6">
    <location>
        <begin position="224"/>
        <end position="244"/>
    </location>
</feature>
<feature type="transmembrane region" description="Helical" evidence="6">
    <location>
        <begin position="162"/>
        <end position="182"/>
    </location>
</feature>
<keyword evidence="2" id="KW-1003">Cell membrane</keyword>
<dbReference type="AlphaFoldDB" id="A0A1H6UEA6"/>
<evidence type="ECO:0000256" key="1">
    <source>
        <dbReference type="ARBA" id="ARBA00004651"/>
    </source>
</evidence>
<evidence type="ECO:0000313" key="7">
    <source>
        <dbReference type="EMBL" id="SEI90728.1"/>
    </source>
</evidence>
<evidence type="ECO:0000256" key="3">
    <source>
        <dbReference type="ARBA" id="ARBA00022692"/>
    </source>
</evidence>
<dbReference type="Pfam" id="PF13520">
    <property type="entry name" value="AA_permease_2"/>
    <property type="match status" value="1"/>
</dbReference>
<dbReference type="PANTHER" id="PTHR42770:SF7">
    <property type="entry name" value="MEMBRANE PROTEIN"/>
    <property type="match status" value="1"/>
</dbReference>
<name>A0A1H6UEA6_9PSED</name>
<feature type="transmembrane region" description="Helical" evidence="6">
    <location>
        <begin position="424"/>
        <end position="444"/>
    </location>
</feature>
<reference evidence="8" key="1">
    <citation type="submission" date="2016-10" db="EMBL/GenBank/DDBJ databases">
        <authorList>
            <person name="Varghese N."/>
            <person name="Submissions S."/>
        </authorList>
    </citation>
    <scope>NUCLEOTIDE SEQUENCE [LARGE SCALE GENOMIC DNA]</scope>
    <source>
        <strain evidence="8">LMG 25967</strain>
    </source>
</reference>
<dbReference type="PIRSF" id="PIRSF006060">
    <property type="entry name" value="AA_transporter"/>
    <property type="match status" value="1"/>
</dbReference>
<dbReference type="Gene3D" id="1.20.1740.10">
    <property type="entry name" value="Amino acid/polyamine transporter I"/>
    <property type="match status" value="1"/>
</dbReference>
<sequence>MWNALCFWLGDQKKQRLPMEIVNPMSNQSSATSFARVLGRKEVLALSFGAMIGWGWIVLTGSWIQSAGSLGSILAFLVGGLAIVLIGLTYAELAAAMPQSGGEHVYSYRALGHFASFVCTWAIVLGYVSVVAFEAVALPTVIDNLIPGYQVGYLWTVAGWDVMASWVAVGMLGSIMMTAVNYFGVQTASLIQKVVTVLILAVGVMFITGALFEGETGNMDPLLVGGSAGVLTVLMMVPFMFVGFDVIPQAAEEVNLPPREIGKMLIFSVLMAVAFYALIILGVSLAIPAGAISADVLTVPQAMGTIYGAPWAAKLMIMAGVAGIVTSWNAFYIGGSRAIYALAHAGMLPAFLAKLHPRYKTPTNAILLIGMLSTAAPLLGRKALVWFVDAGSLAIVIAYLFVALSFVVLRVREPDMPRPFRVRAGMLVGVVSVLLSLAMAAMYMPFSPSALVPVEWALFVAWMAIGLVLYVYSRRRYGVAHSQQVMARELS</sequence>
<dbReference type="Proteomes" id="UP000242930">
    <property type="component" value="Unassembled WGS sequence"/>
</dbReference>
<feature type="transmembrane region" description="Helical" evidence="6">
    <location>
        <begin position="194"/>
        <end position="212"/>
    </location>
</feature>
<evidence type="ECO:0000256" key="5">
    <source>
        <dbReference type="ARBA" id="ARBA00023136"/>
    </source>
</evidence>
<accession>A0A1H6UEA6</accession>
<comment type="subcellular location">
    <subcellularLocation>
        <location evidence="1">Cell membrane</location>
        <topology evidence="1">Multi-pass membrane protein</topology>
    </subcellularLocation>
</comment>
<feature type="transmembrane region" description="Helical" evidence="6">
    <location>
        <begin position="265"/>
        <end position="291"/>
    </location>
</feature>
<organism evidence="7 8">
    <name type="scientific">Pseudomonas linyingensis</name>
    <dbReference type="NCBI Taxonomy" id="915471"/>
    <lineage>
        <taxon>Bacteria</taxon>
        <taxon>Pseudomonadati</taxon>
        <taxon>Pseudomonadota</taxon>
        <taxon>Gammaproteobacteria</taxon>
        <taxon>Pseudomonadales</taxon>
        <taxon>Pseudomonadaceae</taxon>
        <taxon>Pseudomonas</taxon>
    </lineage>
</organism>
<dbReference type="InterPro" id="IPR050367">
    <property type="entry name" value="APC_superfamily"/>
</dbReference>
<keyword evidence="4 6" id="KW-1133">Transmembrane helix</keyword>
<gene>
    <name evidence="7" type="ORF">SAMN05216201_10367</name>
</gene>